<evidence type="ECO:0000313" key="3">
    <source>
        <dbReference type="EMBL" id="GEN03304.1"/>
    </source>
</evidence>
<gene>
    <name evidence="2" type="ORF">Abin_007_110</name>
    <name evidence="3" type="ORF">AIN02nite_13290</name>
</gene>
<dbReference type="RefSeq" id="WP_084593430.1">
    <property type="nucleotide sequence ID" value="NZ_BAMW01000007.1"/>
</dbReference>
<dbReference type="InterPro" id="IPR018895">
    <property type="entry name" value="DUF2474"/>
</dbReference>
<reference evidence="2 4" key="1">
    <citation type="submission" date="2012-11" db="EMBL/GenBank/DDBJ databases">
        <title>Whole genome sequence of Acetobacter indonesiensis 5H-1.</title>
        <authorList>
            <person name="Azuma Y."/>
            <person name="Higashiura N."/>
            <person name="Hirakawa H."/>
            <person name="Matsushita K."/>
        </authorList>
    </citation>
    <scope>NUCLEOTIDE SEQUENCE [LARGE SCALE GENOMIC DNA]</scope>
    <source>
        <strain evidence="2 4">5H-1</strain>
    </source>
</reference>
<dbReference type="Proteomes" id="UP000032673">
    <property type="component" value="Unassembled WGS sequence"/>
</dbReference>
<dbReference type="EMBL" id="BAMW01000007">
    <property type="protein sequence ID" value="GAN62420.1"/>
    <property type="molecule type" value="Genomic_DNA"/>
</dbReference>
<reference evidence="3 5" key="2">
    <citation type="submission" date="2019-07" db="EMBL/GenBank/DDBJ databases">
        <title>Whole genome shotgun sequence of Acetobacter indonesiensis NBRC 16471.</title>
        <authorList>
            <person name="Hosoyama A."/>
            <person name="Uohara A."/>
            <person name="Ohji S."/>
            <person name="Ichikawa N."/>
        </authorList>
    </citation>
    <scope>NUCLEOTIDE SEQUENCE [LARGE SCALE GENOMIC DNA]</scope>
    <source>
        <strain evidence="3 5">NBRC 16471</strain>
    </source>
</reference>
<evidence type="ECO:0000313" key="5">
    <source>
        <dbReference type="Proteomes" id="UP000321104"/>
    </source>
</evidence>
<organism evidence="3 5">
    <name type="scientific">Acetobacter indonesiensis</name>
    <dbReference type="NCBI Taxonomy" id="104101"/>
    <lineage>
        <taxon>Bacteria</taxon>
        <taxon>Pseudomonadati</taxon>
        <taxon>Pseudomonadota</taxon>
        <taxon>Alphaproteobacteria</taxon>
        <taxon>Acetobacterales</taxon>
        <taxon>Acetobacteraceae</taxon>
        <taxon>Acetobacter</taxon>
    </lineage>
</organism>
<keyword evidence="1" id="KW-1133">Transmembrane helix</keyword>
<dbReference type="AlphaFoldDB" id="A0A6N3T5X5"/>
<accession>A0A6N3T5X5</accession>
<evidence type="ECO:0008006" key="6">
    <source>
        <dbReference type="Google" id="ProtNLM"/>
    </source>
</evidence>
<sequence>MQTVEQPLWRKLAWFLALWVGGVLALGVVAGVLKLVIHN</sequence>
<protein>
    <recommendedName>
        <fullName evidence="6">DUF2474 domain-containing protein</fullName>
    </recommendedName>
</protein>
<evidence type="ECO:0000313" key="4">
    <source>
        <dbReference type="Proteomes" id="UP000032673"/>
    </source>
</evidence>
<dbReference type="Proteomes" id="UP000321104">
    <property type="component" value="Unassembled WGS sequence"/>
</dbReference>
<keyword evidence="1" id="KW-0812">Transmembrane</keyword>
<keyword evidence="1" id="KW-0472">Membrane</keyword>
<name>A0A6N3T5X5_9PROT</name>
<proteinExistence type="predicted"/>
<evidence type="ECO:0000313" key="2">
    <source>
        <dbReference type="EMBL" id="GAN62420.1"/>
    </source>
</evidence>
<comment type="caution">
    <text evidence="3">The sequence shown here is derived from an EMBL/GenBank/DDBJ whole genome shotgun (WGS) entry which is preliminary data.</text>
</comment>
<dbReference type="EMBL" id="BJXQ01000006">
    <property type="protein sequence ID" value="GEN03304.1"/>
    <property type="molecule type" value="Genomic_DNA"/>
</dbReference>
<dbReference type="Pfam" id="PF10617">
    <property type="entry name" value="DUF2474"/>
    <property type="match status" value="1"/>
</dbReference>
<keyword evidence="4" id="KW-1185">Reference proteome</keyword>
<feature type="transmembrane region" description="Helical" evidence="1">
    <location>
        <begin position="12"/>
        <end position="37"/>
    </location>
</feature>
<evidence type="ECO:0000256" key="1">
    <source>
        <dbReference type="SAM" id="Phobius"/>
    </source>
</evidence>